<dbReference type="Proteomes" id="UP000231878">
    <property type="component" value="Unassembled WGS sequence"/>
</dbReference>
<dbReference type="EMBL" id="PHRB01000013">
    <property type="protein sequence ID" value="PJO65527.1"/>
    <property type="molecule type" value="Genomic_DNA"/>
</dbReference>
<name>A0A069B2J0_BURPE</name>
<evidence type="ECO:0000313" key="2">
    <source>
        <dbReference type="EMBL" id="PJO65527.1"/>
    </source>
</evidence>
<dbReference type="InterPro" id="IPR045738">
    <property type="entry name" value="DUF6088"/>
</dbReference>
<dbReference type="Proteomes" id="UP000030475">
    <property type="component" value="Unassembled WGS sequence"/>
</dbReference>
<accession>A0A069B2J0</accession>
<dbReference type="RefSeq" id="WP_004527275.1">
    <property type="nucleotide sequence ID" value="NZ_AP028071.1"/>
</dbReference>
<reference evidence="1 3" key="1">
    <citation type="submission" date="2014-08" db="EMBL/GenBank/DDBJ databases">
        <authorList>
            <person name="Bunnell A."/>
            <person name="Chain P.S."/>
            <person name="Chertkov O."/>
            <person name="Currie B.J."/>
            <person name="Daligault H.E."/>
            <person name="Davenport K.W."/>
            <person name="Davis C."/>
            <person name="Gleasner C.D."/>
            <person name="Johnson S.L."/>
            <person name="Kaestli M."/>
            <person name="Koren S."/>
            <person name="Kunde Y.A."/>
            <person name="Mayo M."/>
            <person name="McMurry K.K."/>
            <person name="Price E.P."/>
            <person name="Reitenga K.G."/>
            <person name="Robison R."/>
            <person name="Rosovitz M.J."/>
            <person name="Sarovich D.S."/>
            <person name="Teshima H."/>
        </authorList>
    </citation>
    <scope>NUCLEOTIDE SEQUENCE [LARGE SCALE GENOMIC DNA]</scope>
    <source>
        <strain evidence="1 3">MSHR44</strain>
    </source>
</reference>
<evidence type="ECO:0000313" key="3">
    <source>
        <dbReference type="Proteomes" id="UP000030475"/>
    </source>
</evidence>
<sequence>MILRDKLRKALGRKKANVFLRADFEKLGSDAQLSRALRNLVDEGAVVKIGVGVYAKAKRSALSGKPIPVEPVEFLAPEALKKLGVKVYPSRRTAEYNAGQTTQIPAGVVINTGNRRISRKLGFGQKTIEYENNYNRPTGVDRRPAR</sequence>
<evidence type="ECO:0000313" key="1">
    <source>
        <dbReference type="EMBL" id="KGX06414.1"/>
    </source>
</evidence>
<gene>
    <name evidence="2" type="ORF">CWD88_15320</name>
    <name evidence="1" type="ORF">Y036_3461</name>
</gene>
<keyword evidence="1" id="KW-0378">Hydrolase</keyword>
<dbReference type="GO" id="GO:0016787">
    <property type="term" value="F:hydrolase activity"/>
    <property type="evidence" value="ECO:0007669"/>
    <property type="project" value="UniProtKB-KW"/>
</dbReference>
<comment type="caution">
    <text evidence="1">The sequence shown here is derived from an EMBL/GenBank/DDBJ whole genome shotgun (WGS) entry which is preliminary data.</text>
</comment>
<protein>
    <submittedName>
        <fullName evidence="1">S-adenosylhomocysteine hydrolase</fullName>
    </submittedName>
</protein>
<reference evidence="2 4" key="2">
    <citation type="submission" date="2017-11" db="EMBL/GenBank/DDBJ databases">
        <title>Molecular characterization of Burkholderia pseudomallei and closely related isolates from Vietnam.</title>
        <authorList>
            <person name="Ustinov D.V."/>
            <person name="Antonov A.S."/>
            <person name="Avdusheva E.F."/>
            <person name="Shpak I.M."/>
            <person name="Zakharova I.B."/>
            <person name="Thi L.A."/>
            <person name="Teteryatnikova N."/>
            <person name="Lopasteyskaya Y.A."/>
            <person name="Kuzyutina J.A."/>
            <person name="Ngo T.N."/>
            <person name="Victorov D.V."/>
        </authorList>
    </citation>
    <scope>NUCLEOTIDE SEQUENCE [LARGE SCALE GENOMIC DNA]</scope>
    <source>
        <strain evidence="2 4">V1512</strain>
    </source>
</reference>
<evidence type="ECO:0000313" key="4">
    <source>
        <dbReference type="Proteomes" id="UP000231878"/>
    </source>
</evidence>
<dbReference type="EMBL" id="JQIM01000010">
    <property type="protein sequence ID" value="KGX06414.1"/>
    <property type="molecule type" value="Genomic_DNA"/>
</dbReference>
<dbReference type="Pfam" id="PF19570">
    <property type="entry name" value="DUF6088"/>
    <property type="match status" value="1"/>
</dbReference>
<proteinExistence type="predicted"/>
<dbReference type="KEGG" id="but:X994_465"/>
<organism evidence="1 3">
    <name type="scientific">Burkholderia pseudomallei</name>
    <name type="common">Pseudomonas pseudomallei</name>
    <dbReference type="NCBI Taxonomy" id="28450"/>
    <lineage>
        <taxon>Bacteria</taxon>
        <taxon>Pseudomonadati</taxon>
        <taxon>Pseudomonadota</taxon>
        <taxon>Betaproteobacteria</taxon>
        <taxon>Burkholderiales</taxon>
        <taxon>Burkholderiaceae</taxon>
        <taxon>Burkholderia</taxon>
        <taxon>pseudomallei group</taxon>
    </lineage>
</organism>
<dbReference type="GeneID" id="93060664"/>
<dbReference type="AlphaFoldDB" id="A0A069B2J0"/>
<dbReference type="OrthoDB" id="573467at2"/>